<gene>
    <name evidence="1" type="ORF">CEXT_436791</name>
</gene>
<sequence length="98" mass="11046">MLWVCYVEPECPVVDFLSYGATSKQGDVQQHLPAHLRHLEILSPFICIKKNQNTCPFPSPSSLWSGVKLLAEVVARITRWKKMASHLKTPTSNDSLPQ</sequence>
<keyword evidence="2" id="KW-1185">Reference proteome</keyword>
<dbReference type="EMBL" id="BPLR01010998">
    <property type="protein sequence ID" value="GIY43618.1"/>
    <property type="molecule type" value="Genomic_DNA"/>
</dbReference>
<comment type="caution">
    <text evidence="1">The sequence shown here is derived from an EMBL/GenBank/DDBJ whole genome shotgun (WGS) entry which is preliminary data.</text>
</comment>
<organism evidence="1 2">
    <name type="scientific">Caerostris extrusa</name>
    <name type="common">Bark spider</name>
    <name type="synonym">Caerostris bankana</name>
    <dbReference type="NCBI Taxonomy" id="172846"/>
    <lineage>
        <taxon>Eukaryota</taxon>
        <taxon>Metazoa</taxon>
        <taxon>Ecdysozoa</taxon>
        <taxon>Arthropoda</taxon>
        <taxon>Chelicerata</taxon>
        <taxon>Arachnida</taxon>
        <taxon>Araneae</taxon>
        <taxon>Araneomorphae</taxon>
        <taxon>Entelegynae</taxon>
        <taxon>Araneoidea</taxon>
        <taxon>Araneidae</taxon>
        <taxon>Caerostris</taxon>
    </lineage>
</organism>
<dbReference type="Proteomes" id="UP001054945">
    <property type="component" value="Unassembled WGS sequence"/>
</dbReference>
<dbReference type="AlphaFoldDB" id="A0AAV4TAM0"/>
<proteinExistence type="predicted"/>
<reference evidence="1 2" key="1">
    <citation type="submission" date="2021-06" db="EMBL/GenBank/DDBJ databases">
        <title>Caerostris extrusa draft genome.</title>
        <authorList>
            <person name="Kono N."/>
            <person name="Arakawa K."/>
        </authorList>
    </citation>
    <scope>NUCLEOTIDE SEQUENCE [LARGE SCALE GENOMIC DNA]</scope>
</reference>
<protein>
    <submittedName>
        <fullName evidence="1">Uncharacterized protein</fullName>
    </submittedName>
</protein>
<name>A0AAV4TAM0_CAEEX</name>
<accession>A0AAV4TAM0</accession>
<evidence type="ECO:0000313" key="2">
    <source>
        <dbReference type="Proteomes" id="UP001054945"/>
    </source>
</evidence>
<evidence type="ECO:0000313" key="1">
    <source>
        <dbReference type="EMBL" id="GIY43618.1"/>
    </source>
</evidence>